<reference evidence="1 2" key="1">
    <citation type="journal article" date="2012" name="J. Bacteriol.">
        <title>Complete genome sequences of Methylophaga sp. strain JAM1 and Methylophaga sp. strain JAM7.</title>
        <authorList>
            <person name="Villeneuve C."/>
            <person name="Martineau C."/>
            <person name="Mauffrey F."/>
            <person name="Villemur R."/>
        </authorList>
    </citation>
    <scope>NUCLEOTIDE SEQUENCE [LARGE SCALE GENOMIC DNA]</scope>
    <source>
        <strain evidence="1 2">JAM7</strain>
    </source>
</reference>
<proteinExistence type="predicted"/>
<accession>I1YGH2</accession>
<evidence type="ECO:0000313" key="1">
    <source>
        <dbReference type="EMBL" id="AFJ02015.1"/>
    </source>
</evidence>
<gene>
    <name evidence="1" type="ordered locus">Q7C_846</name>
</gene>
<dbReference type="OrthoDB" id="6986040at2"/>
<keyword evidence="2" id="KW-1185">Reference proteome</keyword>
<dbReference type="eggNOG" id="ENOG50333AY">
    <property type="taxonomic scope" value="Bacteria"/>
</dbReference>
<dbReference type="HOGENOM" id="CLU_034839_0_0_6"/>
<protein>
    <submittedName>
        <fullName evidence="1">Uncharacterized protein</fullName>
    </submittedName>
</protein>
<name>I1YGH2_METFJ</name>
<dbReference type="PATRIC" id="fig|754477.3.peg.835"/>
<dbReference type="EMBL" id="CP003380">
    <property type="protein sequence ID" value="AFJ02015.1"/>
    <property type="molecule type" value="Genomic_DNA"/>
</dbReference>
<dbReference type="STRING" id="754477.Q7C_846"/>
<dbReference type="RefSeq" id="WP_014703436.1">
    <property type="nucleotide sequence ID" value="NC_017856.1"/>
</dbReference>
<dbReference type="KEGG" id="mec:Q7C_846"/>
<sequence>MALPDGVSAVFPFAPDWSDPVQESFAYKTNVLRSRDMTGQWRGLRSKPREQLNYTILLGADDAASFDYRFGRLQPYTWMLPQWSRRRFLASAATIGTNTLLLDGPVSYLARAGDEYILMLGDVEPEVVAIESISGDRLTLTLTSALDSSWPSRAKVYPAWRAQVAGEMEAEWISSHVMRCPVSFRRLVDNRAPEASSLTADETLNSLEVLVRPVDWSKPINVTYDWVPDYIDAEVGPFESVVRGLISRRLRKGEVLCESRDEVDWWLAFLDRRSGQRVPFMMPTWLGDLQLQQPLSAGIDFEVAGTDLGMFSPSSGTYTHLMIRKKNGSVAFFEVSTIAADFGLGVSTVTTVEDWDESYGPWECSQISFVTVCHLASDGFTVSWITDEVARINLAVMTEEIPE</sequence>
<dbReference type="Proteomes" id="UP000009145">
    <property type="component" value="Chromosome"/>
</dbReference>
<dbReference type="AlphaFoldDB" id="I1YGH2"/>
<evidence type="ECO:0000313" key="2">
    <source>
        <dbReference type="Proteomes" id="UP000009145"/>
    </source>
</evidence>
<organism evidence="1 2">
    <name type="scientific">Methylophaga frappieri (strain ATCC BAA-2434 / DSM 25690 / JAM7)</name>
    <dbReference type="NCBI Taxonomy" id="754477"/>
    <lineage>
        <taxon>Bacteria</taxon>
        <taxon>Pseudomonadati</taxon>
        <taxon>Pseudomonadota</taxon>
        <taxon>Gammaproteobacteria</taxon>
        <taxon>Thiotrichales</taxon>
        <taxon>Piscirickettsiaceae</taxon>
        <taxon>Methylophaga</taxon>
    </lineage>
</organism>